<dbReference type="GO" id="GO:0005737">
    <property type="term" value="C:cytoplasm"/>
    <property type="evidence" value="ECO:0007669"/>
    <property type="project" value="UniProtKB-SubCell"/>
</dbReference>
<evidence type="ECO:0000313" key="12">
    <source>
        <dbReference type="EMBL" id="CAB3409227.1"/>
    </source>
</evidence>
<keyword evidence="4" id="KW-0597">Phosphoprotein</keyword>
<dbReference type="GO" id="GO:0016477">
    <property type="term" value="P:cell migration"/>
    <property type="evidence" value="ECO:0007669"/>
    <property type="project" value="TreeGrafter"/>
</dbReference>
<comment type="similarity">
    <text evidence="7">Belongs to the DOCK family.</text>
</comment>
<dbReference type="Gene3D" id="1.25.40.410">
    <property type="match status" value="1"/>
</dbReference>
<dbReference type="SUPFAM" id="SSF50044">
    <property type="entry name" value="SH3-domain"/>
    <property type="match status" value="1"/>
</dbReference>
<dbReference type="Pfam" id="PF06920">
    <property type="entry name" value="DHR-2_Lobe_A"/>
    <property type="match status" value="1"/>
</dbReference>
<name>A0A8S1F8H2_9PELO</name>
<evidence type="ECO:0000313" key="13">
    <source>
        <dbReference type="Proteomes" id="UP000494206"/>
    </source>
</evidence>
<dbReference type="InterPro" id="IPR032376">
    <property type="entry name" value="DOCK_N"/>
</dbReference>
<feature type="compositionally biased region" description="Low complexity" evidence="8">
    <location>
        <begin position="1725"/>
        <end position="1738"/>
    </location>
</feature>
<keyword evidence="2 6" id="KW-0728">SH3 domain</keyword>
<keyword evidence="3" id="KW-0963">Cytoplasm</keyword>
<dbReference type="GO" id="GO:0007264">
    <property type="term" value="P:small GTPase-mediated signal transduction"/>
    <property type="evidence" value="ECO:0007669"/>
    <property type="project" value="InterPro"/>
</dbReference>
<dbReference type="InterPro" id="IPR043162">
    <property type="entry name" value="DOCK_C_lobe_C"/>
</dbReference>
<evidence type="ECO:0000256" key="1">
    <source>
        <dbReference type="ARBA" id="ARBA00004496"/>
    </source>
</evidence>
<dbReference type="InterPro" id="IPR027357">
    <property type="entry name" value="DOCKER_dom"/>
</dbReference>
<feature type="domain" description="C2 DOCK-type" evidence="10">
    <location>
        <begin position="419"/>
        <end position="594"/>
    </location>
</feature>
<feature type="region of interest" description="Disordered" evidence="8">
    <location>
        <begin position="1710"/>
        <end position="1790"/>
    </location>
</feature>
<evidence type="ECO:0000256" key="4">
    <source>
        <dbReference type="ARBA" id="ARBA00022553"/>
    </source>
</evidence>
<comment type="caution">
    <text evidence="12">The sequence shown here is derived from an EMBL/GenBank/DDBJ whole genome shotgun (WGS) entry which is preliminary data.</text>
</comment>
<dbReference type="OrthoDB" id="18896at2759"/>
<evidence type="ECO:0000259" key="11">
    <source>
        <dbReference type="PROSITE" id="PS51651"/>
    </source>
</evidence>
<gene>
    <name evidence="12" type="ORF">CBOVIS_LOCUS10907</name>
</gene>
<dbReference type="GO" id="GO:0005886">
    <property type="term" value="C:plasma membrane"/>
    <property type="evidence" value="ECO:0007669"/>
    <property type="project" value="TreeGrafter"/>
</dbReference>
<dbReference type="GO" id="GO:0031267">
    <property type="term" value="F:small GTPase binding"/>
    <property type="evidence" value="ECO:0007669"/>
    <property type="project" value="TreeGrafter"/>
</dbReference>
<dbReference type="PROSITE" id="PS51650">
    <property type="entry name" value="C2_DOCK"/>
    <property type="match status" value="1"/>
</dbReference>
<dbReference type="InterPro" id="IPR043161">
    <property type="entry name" value="DOCK_C_lobe_A"/>
</dbReference>
<dbReference type="InterPro" id="IPR016024">
    <property type="entry name" value="ARM-type_fold"/>
</dbReference>
<dbReference type="SUPFAM" id="SSF48371">
    <property type="entry name" value="ARM repeat"/>
    <property type="match status" value="1"/>
</dbReference>
<dbReference type="Pfam" id="PF16172">
    <property type="entry name" value="DOCK_N"/>
    <property type="match status" value="1"/>
</dbReference>
<dbReference type="PANTHER" id="PTHR45653:SF10">
    <property type="entry name" value="MYOBLAST CITY, ISOFORM B"/>
    <property type="match status" value="1"/>
</dbReference>
<dbReference type="InterPro" id="IPR001452">
    <property type="entry name" value="SH3_domain"/>
</dbReference>
<dbReference type="EMBL" id="CADEPM010000008">
    <property type="protein sequence ID" value="CAB3409227.1"/>
    <property type="molecule type" value="Genomic_DNA"/>
</dbReference>
<dbReference type="PANTHER" id="PTHR45653">
    <property type="entry name" value="DEDICATOR OF CYTOKINESIS"/>
    <property type="match status" value="1"/>
</dbReference>
<proteinExistence type="inferred from homology"/>
<evidence type="ECO:0000256" key="7">
    <source>
        <dbReference type="PROSITE-ProRule" id="PRU00983"/>
    </source>
</evidence>
<feature type="compositionally biased region" description="Polar residues" evidence="8">
    <location>
        <begin position="1710"/>
        <end position="1720"/>
    </location>
</feature>
<evidence type="ECO:0000256" key="6">
    <source>
        <dbReference type="PROSITE-ProRule" id="PRU00192"/>
    </source>
</evidence>
<dbReference type="CDD" id="cd11684">
    <property type="entry name" value="DHR2_DOCK"/>
    <property type="match status" value="1"/>
</dbReference>
<keyword evidence="13" id="KW-1185">Reference proteome</keyword>
<dbReference type="InterPro" id="IPR035892">
    <property type="entry name" value="C2_domain_sf"/>
</dbReference>
<evidence type="ECO:0000256" key="5">
    <source>
        <dbReference type="ARBA" id="ARBA00022658"/>
    </source>
</evidence>
<dbReference type="GO" id="GO:0005085">
    <property type="term" value="F:guanyl-nucleotide exchange factor activity"/>
    <property type="evidence" value="ECO:0007669"/>
    <property type="project" value="UniProtKB-KW"/>
</dbReference>
<sequence length="1790" mass="203784">MSGTGIRYAIANHNFDEQSVADDAEFHKKLDLYIGDRVCVYGELDGWAYGKKFDVRDEWGIFPVACLKFVDKPICASVTDGTLVIAEISRVLNEWWKKIKEIMLKSTDVPSIDVLMESFNELMIIKRKLENGGLPIEELNSLRLTVANLVDRGNMLLGLDVIIRDEFGVPQDAEKGLTLLTIYETHISSQKRVSNQLKNSHENSLLSGSFSLLLSIKSVELNTKHSCEVSIVLYDMEKKMFTTDAYVFLWNPSTGKQRDLNLRALFADFNKNDVDRKIVMITRVVHIAPIDNPSSTIKRHGGDAVIPQSYFCRQAYAFDVLNVSSIFQQKGPLNEAKERVIFLNKDQDLGTALKSLQLTNRIPKSITSELDTSKLLISTQLIPGTSAEIKTRQPHLFSRSPAVMLRRADRTAISIEEFRNEMYVTLIQGEFCDKSSDRNIEARLHVVESNGNVVTNAFETMSVTGSRLGTVYKSVVLYRTDKPQWVEPIKINLPKTASHDLFLRILLYSRKPYDKSKSEKGPFSIAHVQLIRNAALIGDGEHELAVYKENTSYMCLPATKKTIKESMAGGHAKPHAPGFSLSEKSSLLIATHSCSSLLTQNHDLLTVLRWRMNCIGLNASLVALSQPIGETENEMIRFLSPLLDALFEIWHDRETAEMAVFDAIVAVMRLCEDQRHAQASKLFDAYLKRFSFTSASTKILRCLIHYVMTDSDECNEKSRNSFKVMGSLFKIVVASEKCSKKFVDDYKPPKSFASYLKEFMKALVYLMADQRPRMTVQNTALKNIPTIIDLLNDSGACATRIICDFIVDLMDNFGQNIVTRERLGFIAQIVETKLFSLPQCRDQLLSPCLHMALSIIDLDNASFERAEFADRAAECASVIAAIIERLFPDATTHGEAENRELSSFILAVYRPLVQAMIRVIQDDRHTDDDARGHFFSVILALLDKMSAQMFGEYVEEMPFDIDKRDFLMEMVLMIRDLLNRNAFPATWRDMIMLQNKVIHKALKFVMSAVQSFFSNDNFCAEMWQEYMNTVVSFITQEGLDSKYEWLKQEDEDLRVQLRKAAAKDLRSMWFRLSPSQKLIYIPSMVGAFLKVSLVDDDDAREAIIPIFFDMMQTEYNTSSSRSFKEFASELVAQLDSIVGEHSATKAFKEQFRQLSIIRCQSDKDLMSNGGKELIDRIDLLLTHLIEYHDAASNLTECADILMSRALQLLKYYNTYNHEELYVKYIYKLYNLHMSYGHEIEAAKTLLRHAVMLHWDDRNLPEFMVLRSWHRGCSTNRQLKENLMIEAGKLLAEGEDWEDAIKVYKELMPVYENVIVDYAKLAELMKSIADLFTDIDQKERAYCYYYQVAFYGRGFPDYLNGHKFVYRSDKLEMHGDFMARIMKMFDNPEKVMTTDDCSHLTTAKGRYIQVFNIEPIGEGCSFDSVPTINPAIKMFYRHNDIKKFEYSKTEERKETKWTKLDEKSDFMRNWVVKRQITIEDTLPSDLRFSEIVSISEPIYLSPLQIAVETMKKKNRELNELATNVAYNSKYDLKLLSREILGVCQAAVMGGIKNYVVFLDEKCPEVCERGEQMIIMELTSLIIEQVEILEYCCWVYSNKSQGEETRLNKPLADAFESHRSFVELHFGKTRSRLPPNASIRLSKSDESDSNSQVGEISGMATLKSTKAMALGNAVVNLLSSNKRTSGTASPAAISNRSAPSFDNLSSALRHSFATSRQSSSHQKMALPSTPSIHTSSTPTSQNSDGIRLRTHHPHVSSMSSLFHSPIAPPLPPRTEADPNRTLKRVKHESPKS</sequence>
<dbReference type="InterPro" id="IPR027007">
    <property type="entry name" value="C2_DOCK-type_domain"/>
</dbReference>
<accession>A0A8S1F8H2</accession>
<evidence type="ECO:0000256" key="2">
    <source>
        <dbReference type="ARBA" id="ARBA00022443"/>
    </source>
</evidence>
<reference evidence="12 13" key="1">
    <citation type="submission" date="2020-04" db="EMBL/GenBank/DDBJ databases">
        <authorList>
            <person name="Laetsch R D."/>
            <person name="Stevens L."/>
            <person name="Kumar S."/>
            <person name="Blaxter L. M."/>
        </authorList>
    </citation>
    <scope>NUCLEOTIDE SEQUENCE [LARGE SCALE GENOMIC DNA]</scope>
</reference>
<dbReference type="InterPro" id="IPR046769">
    <property type="entry name" value="DOCKER_Lobe_A"/>
</dbReference>
<dbReference type="PROSITE" id="PS50002">
    <property type="entry name" value="SH3"/>
    <property type="match status" value="1"/>
</dbReference>
<dbReference type="GO" id="GO:0007520">
    <property type="term" value="P:myoblast fusion"/>
    <property type="evidence" value="ECO:0007669"/>
    <property type="project" value="TreeGrafter"/>
</dbReference>
<evidence type="ECO:0000259" key="10">
    <source>
        <dbReference type="PROSITE" id="PS51650"/>
    </source>
</evidence>
<evidence type="ECO:0000256" key="8">
    <source>
        <dbReference type="SAM" id="MobiDB-lite"/>
    </source>
</evidence>
<feature type="domain" description="SH3" evidence="9">
    <location>
        <begin position="4"/>
        <end position="72"/>
    </location>
</feature>
<protein>
    <submittedName>
        <fullName evidence="12">Uncharacterized protein</fullName>
    </submittedName>
</protein>
<comment type="subcellular location">
    <subcellularLocation>
        <location evidence="1">Cytoplasm</location>
    </subcellularLocation>
</comment>
<dbReference type="Gene3D" id="2.60.40.150">
    <property type="entry name" value="C2 domain"/>
    <property type="match status" value="1"/>
</dbReference>
<dbReference type="InterPro" id="IPR042455">
    <property type="entry name" value="DOCK_N_sub1"/>
</dbReference>
<dbReference type="InterPro" id="IPR056372">
    <property type="entry name" value="TPR_DOCK"/>
</dbReference>
<evidence type="ECO:0000259" key="9">
    <source>
        <dbReference type="PROSITE" id="PS50002"/>
    </source>
</evidence>
<dbReference type="Gene3D" id="1.20.1270.350">
    <property type="entry name" value="Dedicator of cytokinesis N-terminal subdomain"/>
    <property type="match status" value="1"/>
</dbReference>
<dbReference type="InterPro" id="IPR036028">
    <property type="entry name" value="SH3-like_dom_sf"/>
</dbReference>
<dbReference type="Pfam" id="PF23554">
    <property type="entry name" value="TPR_DOCK"/>
    <property type="match status" value="1"/>
</dbReference>
<keyword evidence="5" id="KW-0344">Guanine-nucleotide releasing factor</keyword>
<evidence type="ECO:0000256" key="3">
    <source>
        <dbReference type="ARBA" id="ARBA00022490"/>
    </source>
</evidence>
<dbReference type="PROSITE" id="PS51651">
    <property type="entry name" value="DOCKER"/>
    <property type="match status" value="1"/>
</dbReference>
<dbReference type="Proteomes" id="UP000494206">
    <property type="component" value="Unassembled WGS sequence"/>
</dbReference>
<dbReference type="InterPro" id="IPR026791">
    <property type="entry name" value="DOCK"/>
</dbReference>
<dbReference type="Pfam" id="PF14429">
    <property type="entry name" value="DOCK-C2"/>
    <property type="match status" value="1"/>
</dbReference>
<organism evidence="12 13">
    <name type="scientific">Caenorhabditis bovis</name>
    <dbReference type="NCBI Taxonomy" id="2654633"/>
    <lineage>
        <taxon>Eukaryota</taxon>
        <taxon>Metazoa</taxon>
        <taxon>Ecdysozoa</taxon>
        <taxon>Nematoda</taxon>
        <taxon>Chromadorea</taxon>
        <taxon>Rhabditida</taxon>
        <taxon>Rhabditina</taxon>
        <taxon>Rhabditomorpha</taxon>
        <taxon>Rhabditoidea</taxon>
        <taxon>Rhabditidae</taxon>
        <taxon>Peloderinae</taxon>
        <taxon>Caenorhabditis</taxon>
    </lineage>
</organism>
<dbReference type="Gene3D" id="1.20.58.740">
    <property type="match status" value="1"/>
</dbReference>
<feature type="domain" description="DOCKER" evidence="11">
    <location>
        <begin position="1212"/>
        <end position="1629"/>
    </location>
</feature>